<dbReference type="RefSeq" id="WP_255044945.1">
    <property type="nucleotide sequence ID" value="NZ_JANEYT010000093.1"/>
</dbReference>
<organism evidence="2 3">
    <name type="scientific">Photobacterium pectinilyticum</name>
    <dbReference type="NCBI Taxonomy" id="2906793"/>
    <lineage>
        <taxon>Bacteria</taxon>
        <taxon>Pseudomonadati</taxon>
        <taxon>Pseudomonadota</taxon>
        <taxon>Gammaproteobacteria</taxon>
        <taxon>Vibrionales</taxon>
        <taxon>Vibrionaceae</taxon>
        <taxon>Photobacterium</taxon>
    </lineage>
</organism>
<comment type="caution">
    <text evidence="2">The sequence shown here is derived from an EMBL/GenBank/DDBJ whole genome shotgun (WGS) entry which is preliminary data.</text>
</comment>
<sequence>CSLHCVEGSDHRATKRFPGFVQQRHVKPVDPPTEKPDPESKEAILGKDTNKNGISDEFETIIAENYSSEGDIKLASAAAIQWRLMTEVFFSDEPISKKFASDALYESSFIYSCIYQKKKADRKYISVNRLYFTTIDRSAAYRKAQVKLLEANNHERPKEVSEEDCAIYD</sequence>
<dbReference type="EMBL" id="JANEYT010000093">
    <property type="protein sequence ID" value="MCQ1060853.1"/>
    <property type="molecule type" value="Genomic_DNA"/>
</dbReference>
<reference evidence="2 3" key="1">
    <citation type="submission" date="2022-07" db="EMBL/GenBank/DDBJ databases">
        <title>Photobacterium pectinilyticum sp. nov., a marine bacterium isolated from surface seawater of Qingdao offshore.</title>
        <authorList>
            <person name="Wang X."/>
        </authorList>
    </citation>
    <scope>NUCLEOTIDE SEQUENCE [LARGE SCALE GENOMIC DNA]</scope>
    <source>
        <strain evidence="2 3">ZSDE20</strain>
    </source>
</reference>
<protein>
    <submittedName>
        <fullName evidence="2">Uncharacterized protein</fullName>
    </submittedName>
</protein>
<name>A0ABT1N7Z2_9GAMM</name>
<evidence type="ECO:0000313" key="2">
    <source>
        <dbReference type="EMBL" id="MCQ1060853.1"/>
    </source>
</evidence>
<keyword evidence="3" id="KW-1185">Reference proteome</keyword>
<feature type="region of interest" description="Disordered" evidence="1">
    <location>
        <begin position="21"/>
        <end position="48"/>
    </location>
</feature>
<feature type="compositionally biased region" description="Basic and acidic residues" evidence="1">
    <location>
        <begin position="32"/>
        <end position="48"/>
    </location>
</feature>
<dbReference type="Proteomes" id="UP001524460">
    <property type="component" value="Unassembled WGS sequence"/>
</dbReference>
<gene>
    <name evidence="2" type="ORF">NHN17_22675</name>
</gene>
<evidence type="ECO:0000256" key="1">
    <source>
        <dbReference type="SAM" id="MobiDB-lite"/>
    </source>
</evidence>
<feature type="non-terminal residue" evidence="2">
    <location>
        <position position="1"/>
    </location>
</feature>
<accession>A0ABT1N7Z2</accession>
<proteinExistence type="predicted"/>
<evidence type="ECO:0000313" key="3">
    <source>
        <dbReference type="Proteomes" id="UP001524460"/>
    </source>
</evidence>